<organism evidence="10 11">
    <name type="scientific">Jatrophihabitans telluris</name>
    <dbReference type="NCBI Taxonomy" id="2038343"/>
    <lineage>
        <taxon>Bacteria</taxon>
        <taxon>Bacillati</taxon>
        <taxon>Actinomycetota</taxon>
        <taxon>Actinomycetes</taxon>
        <taxon>Jatrophihabitantales</taxon>
        <taxon>Jatrophihabitantaceae</taxon>
        <taxon>Jatrophihabitans</taxon>
    </lineage>
</organism>
<reference evidence="10" key="1">
    <citation type="journal article" date="2018" name="Int. J. Syst. Evol. Microbiol.">
        <title>Jatrophihabitans telluris sp. nov., isolated from sediment soil of lava forest wetlands and the emended description of the genus Jatrophihabitans.</title>
        <authorList>
            <person name="Lee K.C."/>
            <person name="Suh M.K."/>
            <person name="Eom M.K."/>
            <person name="Kim K.K."/>
            <person name="Kim J.S."/>
            <person name="Kim D.S."/>
            <person name="Ko S.H."/>
            <person name="Shin Y.K."/>
            <person name="Lee J.S."/>
        </authorList>
    </citation>
    <scope>NUCLEOTIDE SEQUENCE</scope>
    <source>
        <strain evidence="10">N237</strain>
    </source>
</reference>
<dbReference type="Gene3D" id="1.20.140.10">
    <property type="entry name" value="Butyryl-CoA Dehydrogenase, subunit A, domain 3"/>
    <property type="match status" value="2"/>
</dbReference>
<dbReference type="Pfam" id="PF22924">
    <property type="entry name" value="ACOX_C_alpha1"/>
    <property type="match status" value="1"/>
</dbReference>
<evidence type="ECO:0000256" key="5">
    <source>
        <dbReference type="ARBA" id="ARBA00023002"/>
    </source>
</evidence>
<dbReference type="InterPro" id="IPR046373">
    <property type="entry name" value="Acyl-CoA_Oxase/DH_mid-dom_sf"/>
</dbReference>
<keyword evidence="3" id="KW-0285">Flavoprotein</keyword>
<dbReference type="InterPro" id="IPR055060">
    <property type="entry name" value="ACOX_C_alpha1"/>
</dbReference>
<dbReference type="InterPro" id="IPR006091">
    <property type="entry name" value="Acyl-CoA_Oxase/DH_mid-dom"/>
</dbReference>
<evidence type="ECO:0000256" key="2">
    <source>
        <dbReference type="ARBA" id="ARBA00006288"/>
    </source>
</evidence>
<evidence type="ECO:0000259" key="6">
    <source>
        <dbReference type="Pfam" id="PF01756"/>
    </source>
</evidence>
<proteinExistence type="inferred from homology"/>
<feature type="domain" description="Acyl-CoA oxidase C-terminal" evidence="6">
    <location>
        <begin position="504"/>
        <end position="636"/>
    </location>
</feature>
<dbReference type="PANTHER" id="PTHR10909:SF382">
    <property type="entry name" value="ACYL-COENZYME A OXIDASE"/>
    <property type="match status" value="1"/>
</dbReference>
<name>A0ABY4QYI6_9ACTN</name>
<dbReference type="PANTHER" id="PTHR10909">
    <property type="entry name" value="ELECTRON TRANSPORT OXIDOREDUCTASE"/>
    <property type="match status" value="1"/>
</dbReference>
<evidence type="ECO:0000256" key="4">
    <source>
        <dbReference type="ARBA" id="ARBA00022827"/>
    </source>
</evidence>
<dbReference type="EMBL" id="CP097332">
    <property type="protein sequence ID" value="UQX88352.1"/>
    <property type="molecule type" value="Genomic_DNA"/>
</dbReference>
<evidence type="ECO:0000313" key="11">
    <source>
        <dbReference type="Proteomes" id="UP001056336"/>
    </source>
</evidence>
<dbReference type="SUPFAM" id="SSF47203">
    <property type="entry name" value="Acyl-CoA dehydrogenase C-terminal domain-like"/>
    <property type="match status" value="2"/>
</dbReference>
<evidence type="ECO:0000256" key="1">
    <source>
        <dbReference type="ARBA" id="ARBA00001974"/>
    </source>
</evidence>
<reference evidence="10" key="2">
    <citation type="submission" date="2022-05" db="EMBL/GenBank/DDBJ databases">
        <authorList>
            <person name="Kim J.-S."/>
            <person name="Lee K."/>
            <person name="Suh M."/>
            <person name="Eom M."/>
            <person name="Kim J.-S."/>
            <person name="Kim D.-S."/>
            <person name="Ko S.-H."/>
            <person name="Shin Y."/>
            <person name="Lee J.-S."/>
        </authorList>
    </citation>
    <scope>NUCLEOTIDE SEQUENCE</scope>
    <source>
        <strain evidence="10">N237</strain>
    </source>
</reference>
<dbReference type="SUPFAM" id="SSF56645">
    <property type="entry name" value="Acyl-CoA dehydrogenase NM domain-like"/>
    <property type="match status" value="1"/>
</dbReference>
<comment type="cofactor">
    <cofactor evidence="1">
        <name>FAD</name>
        <dbReference type="ChEBI" id="CHEBI:57692"/>
    </cofactor>
</comment>
<dbReference type="InterPro" id="IPR036250">
    <property type="entry name" value="AcylCo_DH-like_C"/>
</dbReference>
<sequence length="641" mass="69613">MTAAHPVAPLNEETVHRLRQHLDGRWGHVRESARKLSERELFRPVPGLSIAEHRARTLAQLLSLCDEGMTGYGFPEAYGGGGDIGASITAFDMLGMGDLSLLVKTGVQFGLFGGAVLHLGTEIHHQRYLADIAAGRLLGCFAMTEHGHGSDVACLGTTATYDPVTEEFVVLTPDDEARKEYIGNAAQDGRIAAVFAQLVSAGQSHGVHCFLVPIRDEGGQPLPGIRIADCGPKAGLNGVDNGQLWFDAVRIPRQNLLNRYAQVDADGTYRTEIENSTKRFFTMLGTLIQGRISVAGAAISATKSALTIATRYADTRTQFSAPGRDGEVVLLDYLVHQRKLLPTIAKSYALHFAQSALVETLHEVFTAGDPDDPRRRELEARAAGVKASATWHATAAIQICREACGGAGYLSENRLPDLKADTDVFTTFEGDNTVLLQLVAKELLTSYRDHFGELDVLGTVKFVANQAVGNVLERTAARSVIQRLLDAAGRDDDAEWTDRGWHISLFDFREKHLLDGLARRLRKAAGAPDPFAVFNQCQDHLLATARAHVDRILLEAFVAGIDSCPDPAAKEQLERLCDLFVLSTVEAERAWFIEHGRLPAARTKMLPGVVNDLCGQLRPNAVGLVNAFGVPDIAVDVPLLR</sequence>
<dbReference type="Gene3D" id="1.10.540.10">
    <property type="entry name" value="Acyl-CoA dehydrogenase/oxidase, N-terminal domain"/>
    <property type="match status" value="1"/>
</dbReference>
<feature type="domain" description="Acyl-CoA dehydrogenase/oxidase N-terminal" evidence="8">
    <location>
        <begin position="29"/>
        <end position="135"/>
    </location>
</feature>
<protein>
    <submittedName>
        <fullName evidence="10">Acyl-CoA dehydrogenase family protein</fullName>
    </submittedName>
</protein>
<evidence type="ECO:0000259" key="9">
    <source>
        <dbReference type="Pfam" id="PF22924"/>
    </source>
</evidence>
<evidence type="ECO:0000313" key="10">
    <source>
        <dbReference type="EMBL" id="UQX88352.1"/>
    </source>
</evidence>
<dbReference type="InterPro" id="IPR037069">
    <property type="entry name" value="AcylCoA_DH/ox_N_sf"/>
</dbReference>
<dbReference type="InterPro" id="IPR013786">
    <property type="entry name" value="AcylCoA_DH/ox_N"/>
</dbReference>
<keyword evidence="4" id="KW-0274">FAD</keyword>
<keyword evidence="5" id="KW-0560">Oxidoreductase</keyword>
<gene>
    <name evidence="10" type="ORF">M6D93_19025</name>
</gene>
<dbReference type="Gene3D" id="2.40.110.10">
    <property type="entry name" value="Butyryl-CoA Dehydrogenase, subunit A, domain 2"/>
    <property type="match status" value="1"/>
</dbReference>
<keyword evidence="11" id="KW-1185">Reference proteome</keyword>
<dbReference type="Pfam" id="PF01756">
    <property type="entry name" value="ACOX"/>
    <property type="match status" value="1"/>
</dbReference>
<accession>A0ABY4QYI6</accession>
<feature type="domain" description="Acyl-CoA oxidase C-alpha1" evidence="9">
    <location>
        <begin position="285"/>
        <end position="444"/>
    </location>
</feature>
<dbReference type="RefSeq" id="WP_249771764.1">
    <property type="nucleotide sequence ID" value="NZ_CP097332.1"/>
</dbReference>
<dbReference type="InterPro" id="IPR009100">
    <property type="entry name" value="AcylCoA_DH/oxidase_NM_dom_sf"/>
</dbReference>
<feature type="domain" description="Acyl-CoA oxidase/dehydrogenase middle" evidence="7">
    <location>
        <begin position="140"/>
        <end position="249"/>
    </location>
</feature>
<dbReference type="Pfam" id="PF02770">
    <property type="entry name" value="Acyl-CoA_dh_M"/>
    <property type="match status" value="1"/>
</dbReference>
<evidence type="ECO:0000256" key="3">
    <source>
        <dbReference type="ARBA" id="ARBA00022630"/>
    </source>
</evidence>
<dbReference type="Pfam" id="PF02771">
    <property type="entry name" value="Acyl-CoA_dh_N"/>
    <property type="match status" value="1"/>
</dbReference>
<dbReference type="Proteomes" id="UP001056336">
    <property type="component" value="Chromosome"/>
</dbReference>
<dbReference type="PIRSF" id="PIRSF000168">
    <property type="entry name" value="Acyl-CoA_oxidase"/>
    <property type="match status" value="1"/>
</dbReference>
<comment type="similarity">
    <text evidence="2">Belongs to the acyl-CoA oxidase family.</text>
</comment>
<dbReference type="InterPro" id="IPR002655">
    <property type="entry name" value="Acyl-CoA_oxidase_C"/>
</dbReference>
<dbReference type="InterPro" id="IPR012258">
    <property type="entry name" value="Acyl-CoA_oxidase"/>
</dbReference>
<evidence type="ECO:0000259" key="8">
    <source>
        <dbReference type="Pfam" id="PF02771"/>
    </source>
</evidence>
<evidence type="ECO:0000259" key="7">
    <source>
        <dbReference type="Pfam" id="PF02770"/>
    </source>
</evidence>